<organism evidence="1 2">
    <name type="scientific">Thiorhodovibrio winogradskyi</name>
    <dbReference type="NCBI Taxonomy" id="77007"/>
    <lineage>
        <taxon>Bacteria</taxon>
        <taxon>Pseudomonadati</taxon>
        <taxon>Pseudomonadota</taxon>
        <taxon>Gammaproteobacteria</taxon>
        <taxon>Chromatiales</taxon>
        <taxon>Chromatiaceae</taxon>
        <taxon>Thiorhodovibrio</taxon>
    </lineage>
</organism>
<evidence type="ECO:0000313" key="2">
    <source>
        <dbReference type="Proteomes" id="UP001432180"/>
    </source>
</evidence>
<keyword evidence="2" id="KW-1185">Reference proteome</keyword>
<name>A0ABZ0S9W0_9GAMM</name>
<evidence type="ECO:0008006" key="3">
    <source>
        <dbReference type="Google" id="ProtNLM"/>
    </source>
</evidence>
<evidence type="ECO:0000313" key="1">
    <source>
        <dbReference type="EMBL" id="WPL16841.1"/>
    </source>
</evidence>
<sequence>MQAALQVQECESHEIRKTGKHSLLVLASLPFSWCRQNGQKEPNDCIQPTLAPARAADAGVSETKGEKDMSNLFNEYDEIKVYAEDLHYALCDLCEKDDEINYLYLGSQILFSDLIENPRLLIIGSNPGPGYFNDTRRRVEEFEPLGCLQYMDRDRQGRFLWGIRNQYAIAETTRRCFEDADLIDILENSVVKTNLFYPATRNGELSKLIDCARSYGIDINENISRSEDLILAINPDVILVEGSFARDNLPGLQIDRSISTKDTQRGRYKGIPTIAYARWQRSDARNPEELTYTLKEVFDAC</sequence>
<proteinExistence type="predicted"/>
<accession>A0ABZ0S9W0</accession>
<dbReference type="RefSeq" id="WP_328987370.1">
    <property type="nucleotide sequence ID" value="NZ_CP121472.1"/>
</dbReference>
<gene>
    <name evidence="1" type="ORF">Thiowin_01817</name>
</gene>
<dbReference type="Proteomes" id="UP001432180">
    <property type="component" value="Chromosome"/>
</dbReference>
<reference evidence="1 2" key="1">
    <citation type="journal article" date="2023" name="Microorganisms">
        <title>Thiorhodovibrio frisius and Trv. litoralis spp. nov., Two Novel Members from a Clade of Fastidious Purple Sulfur Bacteria That Exhibit Unique Red-Shifted Light-Harvesting Capabilities.</title>
        <authorList>
            <person name="Methner A."/>
            <person name="Kuzyk S.B."/>
            <person name="Petersen J."/>
            <person name="Bauer S."/>
            <person name="Brinkmann H."/>
            <person name="Sichau K."/>
            <person name="Wanner G."/>
            <person name="Wolf J."/>
            <person name="Neumann-Schaal M."/>
            <person name="Henke P."/>
            <person name="Tank M."/>
            <person name="Sproer C."/>
            <person name="Bunk B."/>
            <person name="Overmann J."/>
        </authorList>
    </citation>
    <scope>NUCLEOTIDE SEQUENCE [LARGE SCALE GENOMIC DNA]</scope>
    <source>
        <strain evidence="1 2">DSM 6702</strain>
    </source>
</reference>
<protein>
    <recommendedName>
        <fullName evidence="3">ABC transporter substrate-binding protein</fullName>
    </recommendedName>
</protein>
<dbReference type="EMBL" id="CP121472">
    <property type="protein sequence ID" value="WPL16841.1"/>
    <property type="molecule type" value="Genomic_DNA"/>
</dbReference>